<dbReference type="PANTHER" id="PTHR46517:SF1">
    <property type="entry name" value="FRUCTOSE-2,6-BISPHOSPHATASE TIGAR"/>
    <property type="match status" value="1"/>
</dbReference>
<dbReference type="GO" id="GO:0004331">
    <property type="term" value="F:fructose-2,6-bisphosphate 2-phosphatase activity"/>
    <property type="evidence" value="ECO:0007669"/>
    <property type="project" value="UniProtKB-EC"/>
</dbReference>
<evidence type="ECO:0000256" key="2">
    <source>
        <dbReference type="ARBA" id="ARBA00022801"/>
    </source>
</evidence>
<evidence type="ECO:0000256" key="1">
    <source>
        <dbReference type="ARBA" id="ARBA00000464"/>
    </source>
</evidence>
<protein>
    <recommendedName>
        <fullName evidence="4">Fructose-2,6-bisphosphatase TIGAR</fullName>
    </recommendedName>
    <alternativeName>
        <fullName evidence="5">TP53-induced glycolysis and apoptosis regulator</fullName>
    </alternativeName>
</protein>
<keyword evidence="2" id="KW-0378">Hydrolase</keyword>
<dbReference type="PROSITE" id="PS00175">
    <property type="entry name" value="PG_MUTASE"/>
    <property type="match status" value="1"/>
</dbReference>
<dbReference type="GO" id="GO:0045820">
    <property type="term" value="P:negative regulation of glycolytic process"/>
    <property type="evidence" value="ECO:0007669"/>
    <property type="project" value="TreeGrafter"/>
</dbReference>
<name>L7MBN7_RHIPC</name>
<evidence type="ECO:0000256" key="4">
    <source>
        <dbReference type="ARBA" id="ARBA00040907"/>
    </source>
</evidence>
<comment type="catalytic activity">
    <reaction evidence="1">
        <text>beta-D-fructose 2,6-bisphosphate + H2O = beta-D-fructose 6-phosphate + phosphate</text>
        <dbReference type="Rhea" id="RHEA:17289"/>
        <dbReference type="ChEBI" id="CHEBI:15377"/>
        <dbReference type="ChEBI" id="CHEBI:43474"/>
        <dbReference type="ChEBI" id="CHEBI:57634"/>
        <dbReference type="ChEBI" id="CHEBI:58579"/>
        <dbReference type="EC" id="3.1.3.46"/>
    </reaction>
</comment>
<sequence>ASSHNQRVVCVCVCVNVYIFFRWRKEKCGGTSLCVICGYREGTGAQAVRSRVPYLMTIFSPPKFLKTGVMFALTLVRHGETLHNKDNVIQGQLDVPLSTIGLEQAELLGKHLQQQRFTHVYSSDLSRAKQTAQSILEKNQVTPGPIVEDQRLRERKFGTVEGRSFGYLKEASNKANQSVSSYTPPGAETLEQVRKRAVAFFDDLCQLLRGAYPTEDQENLSPSKRKREEQPPSLPSSLSSSPSSFPPPYNSPSSTAPPFADELIRAALGPNADESGVAAAADPAPNVSLSPLVEQWPSSGGNNPPRKLSACSSSDEGDGGGGGALLASVLVVSHGALLREMVRHLVEDLGCCVPGGRNQALRISPNAGISKFTVSGPREKPRIVCHLIHDRQHLMGGSACPIVSSGEAIPRRREVQTAGLSADATAL</sequence>
<feature type="binding site" evidence="7">
    <location>
        <begin position="77"/>
        <end position="84"/>
    </location>
    <ligand>
        <name>substrate</name>
    </ligand>
</feature>
<evidence type="ECO:0000256" key="3">
    <source>
        <dbReference type="ARBA" id="ARBA00038362"/>
    </source>
</evidence>
<dbReference type="Gene3D" id="3.40.50.1240">
    <property type="entry name" value="Phosphoglycerate mutase-like"/>
    <property type="match status" value="1"/>
</dbReference>
<dbReference type="PANTHER" id="PTHR46517">
    <property type="entry name" value="FRUCTOSE-2,6-BISPHOSPHATASE TIGAR"/>
    <property type="match status" value="1"/>
</dbReference>
<dbReference type="CDD" id="cd07067">
    <property type="entry name" value="HP_PGM_like"/>
    <property type="match status" value="1"/>
</dbReference>
<feature type="non-terminal residue" evidence="9">
    <location>
        <position position="1"/>
    </location>
</feature>
<reference evidence="9" key="2">
    <citation type="journal article" date="2015" name="J. Proteomics">
        <title>Sexual differences in the sialomes of the zebra tick, Rhipicephalus pulchellus.</title>
        <authorList>
            <person name="Tan A.W."/>
            <person name="Francischetti I.M."/>
            <person name="Slovak M."/>
            <person name="Kini R.M."/>
            <person name="Ribeiro J.M."/>
        </authorList>
    </citation>
    <scope>NUCLEOTIDE SEQUENCE</scope>
    <source>
        <tissue evidence="9">Salivary gland</tissue>
    </source>
</reference>
<dbReference type="SUPFAM" id="SSF53254">
    <property type="entry name" value="Phosphoglycerate mutase-like"/>
    <property type="match status" value="1"/>
</dbReference>
<proteinExistence type="evidence at transcript level"/>
<evidence type="ECO:0000256" key="8">
    <source>
        <dbReference type="SAM" id="MobiDB-lite"/>
    </source>
</evidence>
<reference evidence="9" key="1">
    <citation type="submission" date="2012-11" db="EMBL/GenBank/DDBJ databases">
        <authorList>
            <person name="Lucero-Rivera Y.E."/>
            <person name="Tovar-Ramirez D."/>
        </authorList>
    </citation>
    <scope>NUCLEOTIDE SEQUENCE</scope>
    <source>
        <tissue evidence="9">Salivary gland</tissue>
    </source>
</reference>
<dbReference type="EMBL" id="GACK01003378">
    <property type="protein sequence ID" value="JAA61656.1"/>
    <property type="molecule type" value="mRNA"/>
</dbReference>
<feature type="active site" description="Proton donor/acceptor" evidence="6">
    <location>
        <position position="154"/>
    </location>
</feature>
<organism evidence="9">
    <name type="scientific">Rhipicephalus pulchellus</name>
    <name type="common">Yellow backed tick</name>
    <name type="synonym">Dermacentor pulchellus</name>
    <dbReference type="NCBI Taxonomy" id="72859"/>
    <lineage>
        <taxon>Eukaryota</taxon>
        <taxon>Metazoa</taxon>
        <taxon>Ecdysozoa</taxon>
        <taxon>Arthropoda</taxon>
        <taxon>Chelicerata</taxon>
        <taxon>Arachnida</taxon>
        <taxon>Acari</taxon>
        <taxon>Parasitiformes</taxon>
        <taxon>Ixodida</taxon>
        <taxon>Ixodoidea</taxon>
        <taxon>Ixodidae</taxon>
        <taxon>Rhipicephalinae</taxon>
        <taxon>Rhipicephalus</taxon>
        <taxon>Rhipicephalus</taxon>
    </lineage>
</organism>
<evidence type="ECO:0000313" key="9">
    <source>
        <dbReference type="EMBL" id="JAA61656.1"/>
    </source>
</evidence>
<dbReference type="InterPro" id="IPR029033">
    <property type="entry name" value="His_PPase_superfam"/>
</dbReference>
<dbReference type="SMART" id="SM00855">
    <property type="entry name" value="PGAM"/>
    <property type="match status" value="1"/>
</dbReference>
<dbReference type="Pfam" id="PF00300">
    <property type="entry name" value="His_Phos_1"/>
    <property type="match status" value="1"/>
</dbReference>
<feature type="region of interest" description="Disordered" evidence="8">
    <location>
        <begin position="288"/>
        <end position="317"/>
    </location>
</feature>
<feature type="region of interest" description="Disordered" evidence="8">
    <location>
        <begin position="212"/>
        <end position="258"/>
    </location>
</feature>
<dbReference type="InterPro" id="IPR051695">
    <property type="entry name" value="Phosphoglycerate_Mutase"/>
</dbReference>
<dbReference type="InterPro" id="IPR001345">
    <property type="entry name" value="PG/BPGM_mutase_AS"/>
</dbReference>
<accession>L7MBN7</accession>
<evidence type="ECO:0000256" key="7">
    <source>
        <dbReference type="PIRSR" id="PIRSR613078-2"/>
    </source>
</evidence>
<dbReference type="GO" id="GO:0005829">
    <property type="term" value="C:cytosol"/>
    <property type="evidence" value="ECO:0007669"/>
    <property type="project" value="TreeGrafter"/>
</dbReference>
<comment type="similarity">
    <text evidence="3">Belongs to the phosphoglycerate mutase family.</text>
</comment>
<evidence type="ECO:0000256" key="6">
    <source>
        <dbReference type="PIRSR" id="PIRSR613078-1"/>
    </source>
</evidence>
<dbReference type="AlphaFoldDB" id="L7MBN7"/>
<feature type="active site" description="Tele-phosphohistidine intermediate" evidence="6">
    <location>
        <position position="78"/>
    </location>
</feature>
<evidence type="ECO:0000256" key="5">
    <source>
        <dbReference type="ARBA" id="ARBA00042275"/>
    </source>
</evidence>
<dbReference type="GO" id="GO:0043456">
    <property type="term" value="P:regulation of pentose-phosphate shunt"/>
    <property type="evidence" value="ECO:0007669"/>
    <property type="project" value="TreeGrafter"/>
</dbReference>
<feature type="binding site" evidence="7">
    <location>
        <position position="127"/>
    </location>
    <ligand>
        <name>substrate</name>
    </ligand>
</feature>
<dbReference type="InterPro" id="IPR013078">
    <property type="entry name" value="His_Pase_superF_clade-1"/>
</dbReference>